<dbReference type="EMBL" id="GGFJ01011874">
    <property type="protein sequence ID" value="MBW61015.1"/>
    <property type="molecule type" value="Transcribed_RNA"/>
</dbReference>
<evidence type="ECO:0000313" key="1">
    <source>
        <dbReference type="EMBL" id="MBW61015.1"/>
    </source>
</evidence>
<organism evidence="1">
    <name type="scientific">Anopheles marajoara</name>
    <dbReference type="NCBI Taxonomy" id="58244"/>
    <lineage>
        <taxon>Eukaryota</taxon>
        <taxon>Metazoa</taxon>
        <taxon>Ecdysozoa</taxon>
        <taxon>Arthropoda</taxon>
        <taxon>Hexapoda</taxon>
        <taxon>Insecta</taxon>
        <taxon>Pterygota</taxon>
        <taxon>Neoptera</taxon>
        <taxon>Endopterygota</taxon>
        <taxon>Diptera</taxon>
        <taxon>Nematocera</taxon>
        <taxon>Culicoidea</taxon>
        <taxon>Culicidae</taxon>
        <taxon>Anophelinae</taxon>
        <taxon>Anopheles</taxon>
    </lineage>
</organism>
<protein>
    <submittedName>
        <fullName evidence="1">Putative secreted protein</fullName>
    </submittedName>
</protein>
<dbReference type="AlphaFoldDB" id="A0A2M4C705"/>
<proteinExistence type="predicted"/>
<reference evidence="1" key="1">
    <citation type="submission" date="2018-01" db="EMBL/GenBank/DDBJ databases">
        <title>An insight into the sialome of Amazonian anophelines.</title>
        <authorList>
            <person name="Ribeiro J.M."/>
            <person name="Scarpassa V."/>
            <person name="Calvo E."/>
        </authorList>
    </citation>
    <scope>NUCLEOTIDE SEQUENCE</scope>
    <source>
        <tissue evidence="1">Salivary glands</tissue>
    </source>
</reference>
<name>A0A2M4C705_9DIPT</name>
<accession>A0A2M4C705</accession>
<sequence length="134" mass="12591">MSALISTLLGQWTLQACRNTSAADANFFFGQPRQSQTQGQLGSTSSASTCFSSSGGGIIWMPGVALTTVVTPGEALPVGTGVVGAAGCCAACCTGTLLAGGVPVGCGCGAVVTGAGAAGATETGATAVTGGVGV</sequence>